<dbReference type="PANTHER" id="PTHR12782">
    <property type="entry name" value="MICROSOMAL PROSTAGLANDIN E SYNTHASE-2"/>
    <property type="match status" value="1"/>
</dbReference>
<protein>
    <submittedName>
        <fullName evidence="1">Prostaglandin E synthase 2</fullName>
    </submittedName>
</protein>
<evidence type="ECO:0000313" key="1">
    <source>
        <dbReference type="EMBL" id="KAK2092630.1"/>
    </source>
</evidence>
<dbReference type="Proteomes" id="UP001266305">
    <property type="component" value="Unassembled WGS sequence"/>
</dbReference>
<sequence length="132" mass="15191">MLDEKEAQQVYGRKEARTEEMKWRQWVDDWLVHMISPNMYCTPTEALASFDYTVCKGKFGDLEDTVAKYMGAAAMYLISKRLKSRNHLQDNVRKDLYEAANKWVAAVGKDQPPSCGARGRTSPIWRCMACCE</sequence>
<comment type="caution">
    <text evidence="1">The sequence shown here is derived from an EMBL/GenBank/DDBJ whole genome shotgun (WGS) entry which is preliminary data.</text>
</comment>
<accession>A0ABQ9U6E7</accession>
<organism evidence="1 2">
    <name type="scientific">Saguinus oedipus</name>
    <name type="common">Cotton-top tamarin</name>
    <name type="synonym">Oedipomidas oedipus</name>
    <dbReference type="NCBI Taxonomy" id="9490"/>
    <lineage>
        <taxon>Eukaryota</taxon>
        <taxon>Metazoa</taxon>
        <taxon>Chordata</taxon>
        <taxon>Craniata</taxon>
        <taxon>Vertebrata</taxon>
        <taxon>Euteleostomi</taxon>
        <taxon>Mammalia</taxon>
        <taxon>Eutheria</taxon>
        <taxon>Euarchontoglires</taxon>
        <taxon>Primates</taxon>
        <taxon>Haplorrhini</taxon>
        <taxon>Platyrrhini</taxon>
        <taxon>Cebidae</taxon>
        <taxon>Callitrichinae</taxon>
        <taxon>Saguinus</taxon>
    </lineage>
</organism>
<gene>
    <name evidence="1" type="primary">PTGES2_3</name>
    <name evidence="1" type="ORF">P7K49_029158</name>
</gene>
<dbReference type="PANTHER" id="PTHR12782:SF5">
    <property type="entry name" value="PROSTAGLANDIN E SYNTHASE 2"/>
    <property type="match status" value="1"/>
</dbReference>
<proteinExistence type="predicted"/>
<dbReference type="EMBL" id="JASSZA010000015">
    <property type="protein sequence ID" value="KAK2092630.1"/>
    <property type="molecule type" value="Genomic_DNA"/>
</dbReference>
<dbReference type="SUPFAM" id="SSF47616">
    <property type="entry name" value="GST C-terminal domain-like"/>
    <property type="match status" value="1"/>
</dbReference>
<name>A0ABQ9U6E7_SAGOE</name>
<dbReference type="Gene3D" id="1.20.1050.10">
    <property type="match status" value="1"/>
</dbReference>
<keyword evidence="2" id="KW-1185">Reference proteome</keyword>
<reference evidence="1 2" key="1">
    <citation type="submission" date="2023-05" db="EMBL/GenBank/DDBJ databases">
        <title>B98-5 Cell Line De Novo Hybrid Assembly: An Optical Mapping Approach.</title>
        <authorList>
            <person name="Kananen K."/>
            <person name="Auerbach J.A."/>
            <person name="Kautto E."/>
            <person name="Blachly J.S."/>
        </authorList>
    </citation>
    <scope>NUCLEOTIDE SEQUENCE [LARGE SCALE GENOMIC DNA]</scope>
    <source>
        <strain evidence="1">B95-8</strain>
        <tissue evidence="1">Cell line</tissue>
    </source>
</reference>
<dbReference type="InterPro" id="IPR036282">
    <property type="entry name" value="Glutathione-S-Trfase_C_sf"/>
</dbReference>
<evidence type="ECO:0000313" key="2">
    <source>
        <dbReference type="Proteomes" id="UP001266305"/>
    </source>
</evidence>